<organism evidence="1 2">
    <name type="scientific">Trichinella zimbabwensis</name>
    <dbReference type="NCBI Taxonomy" id="268475"/>
    <lineage>
        <taxon>Eukaryota</taxon>
        <taxon>Metazoa</taxon>
        <taxon>Ecdysozoa</taxon>
        <taxon>Nematoda</taxon>
        <taxon>Enoplea</taxon>
        <taxon>Dorylaimia</taxon>
        <taxon>Trichinellida</taxon>
        <taxon>Trichinellidae</taxon>
        <taxon>Trichinella</taxon>
    </lineage>
</organism>
<dbReference type="Proteomes" id="UP000055024">
    <property type="component" value="Unassembled WGS sequence"/>
</dbReference>
<evidence type="ECO:0000313" key="2">
    <source>
        <dbReference type="Proteomes" id="UP000055024"/>
    </source>
</evidence>
<accession>A0A0V1GC00</accession>
<dbReference type="EMBL" id="JYDP01003534">
    <property type="protein sequence ID" value="KRY95680.1"/>
    <property type="molecule type" value="Genomic_DNA"/>
</dbReference>
<proteinExistence type="predicted"/>
<keyword evidence="2" id="KW-1185">Reference proteome</keyword>
<protein>
    <submittedName>
        <fullName evidence="1">Uncharacterized protein</fullName>
    </submittedName>
</protein>
<feature type="non-terminal residue" evidence="1">
    <location>
        <position position="47"/>
    </location>
</feature>
<feature type="non-terminal residue" evidence="1">
    <location>
        <position position="1"/>
    </location>
</feature>
<comment type="caution">
    <text evidence="1">The sequence shown here is derived from an EMBL/GenBank/DDBJ whole genome shotgun (WGS) entry which is preliminary data.</text>
</comment>
<sequence>LTLPTVPDQWNYSMAGKWTISKYLSPTAVQVPREDDHHKVIHVNRVR</sequence>
<dbReference type="AlphaFoldDB" id="A0A0V1GC00"/>
<evidence type="ECO:0000313" key="1">
    <source>
        <dbReference type="EMBL" id="KRY95680.1"/>
    </source>
</evidence>
<reference evidence="1 2" key="1">
    <citation type="submission" date="2015-01" db="EMBL/GenBank/DDBJ databases">
        <title>Evolution of Trichinella species and genotypes.</title>
        <authorList>
            <person name="Korhonen P.K."/>
            <person name="Edoardo P."/>
            <person name="Giuseppe L.R."/>
            <person name="Gasser R.B."/>
        </authorList>
    </citation>
    <scope>NUCLEOTIDE SEQUENCE [LARGE SCALE GENOMIC DNA]</scope>
    <source>
        <strain evidence="1">ISS1029</strain>
    </source>
</reference>
<gene>
    <name evidence="1" type="ORF">T11_13940</name>
</gene>
<name>A0A0V1GC00_9BILA</name>